<reference evidence="10" key="1">
    <citation type="submission" date="2018-05" db="EMBL/GenBank/DDBJ databases">
        <authorList>
            <person name="Lanie J.A."/>
            <person name="Ng W.-L."/>
            <person name="Kazmierczak K.M."/>
            <person name="Andrzejewski T.M."/>
            <person name="Davidsen T.M."/>
            <person name="Wayne K.J."/>
            <person name="Tettelin H."/>
            <person name="Glass J.I."/>
            <person name="Rusch D."/>
            <person name="Podicherti R."/>
            <person name="Tsui H.-C.T."/>
            <person name="Winkler M.E."/>
        </authorList>
    </citation>
    <scope>NUCLEOTIDE SEQUENCE</scope>
</reference>
<feature type="transmembrane region" description="Helical" evidence="8">
    <location>
        <begin position="214"/>
        <end position="234"/>
    </location>
</feature>
<evidence type="ECO:0000313" key="10">
    <source>
        <dbReference type="EMBL" id="SVD47560.1"/>
    </source>
</evidence>
<keyword evidence="6 8" id="KW-1133">Transmembrane helix</keyword>
<proteinExistence type="predicted"/>
<dbReference type="AlphaFoldDB" id="A0A382VMG6"/>
<dbReference type="PANTHER" id="PTHR33908">
    <property type="entry name" value="MANNOSYLTRANSFERASE YKCB-RELATED"/>
    <property type="match status" value="1"/>
</dbReference>
<feature type="transmembrane region" description="Helical" evidence="8">
    <location>
        <begin position="77"/>
        <end position="99"/>
    </location>
</feature>
<dbReference type="PROSITE" id="PS50267">
    <property type="entry name" value="NA_NEUROTRAN_SYMP_3"/>
    <property type="match status" value="1"/>
</dbReference>
<dbReference type="GO" id="GO:0008610">
    <property type="term" value="P:lipid biosynthetic process"/>
    <property type="evidence" value="ECO:0007669"/>
    <property type="project" value="UniProtKB-ARBA"/>
</dbReference>
<organism evidence="10">
    <name type="scientific">marine metagenome</name>
    <dbReference type="NCBI Taxonomy" id="408172"/>
    <lineage>
        <taxon>unclassified sequences</taxon>
        <taxon>metagenomes</taxon>
        <taxon>ecological metagenomes</taxon>
    </lineage>
</organism>
<name>A0A382VMG6_9ZZZZ</name>
<comment type="subcellular location">
    <subcellularLocation>
        <location evidence="1">Cell membrane</location>
        <topology evidence="1">Multi-pass membrane protein</topology>
    </subcellularLocation>
</comment>
<gene>
    <name evidence="10" type="ORF">METZ01_LOCUS400414</name>
</gene>
<evidence type="ECO:0000256" key="7">
    <source>
        <dbReference type="ARBA" id="ARBA00023136"/>
    </source>
</evidence>
<evidence type="ECO:0000256" key="5">
    <source>
        <dbReference type="ARBA" id="ARBA00022692"/>
    </source>
</evidence>
<feature type="domain" description="Glycosyltransferase RgtA/B/C/D-like" evidence="9">
    <location>
        <begin position="66"/>
        <end position="204"/>
    </location>
</feature>
<keyword evidence="5 8" id="KW-0812">Transmembrane</keyword>
<dbReference type="GO" id="GO:0016763">
    <property type="term" value="F:pentosyltransferase activity"/>
    <property type="evidence" value="ECO:0007669"/>
    <property type="project" value="TreeGrafter"/>
</dbReference>
<evidence type="ECO:0000259" key="9">
    <source>
        <dbReference type="Pfam" id="PF13231"/>
    </source>
</evidence>
<evidence type="ECO:0000256" key="4">
    <source>
        <dbReference type="ARBA" id="ARBA00022679"/>
    </source>
</evidence>
<keyword evidence="7 8" id="KW-0472">Membrane</keyword>
<dbReference type="InterPro" id="IPR038731">
    <property type="entry name" value="RgtA/B/C-like"/>
</dbReference>
<dbReference type="PANTHER" id="PTHR33908:SF11">
    <property type="entry name" value="MEMBRANE PROTEIN"/>
    <property type="match status" value="1"/>
</dbReference>
<feature type="transmembrane region" description="Helical" evidence="8">
    <location>
        <begin position="111"/>
        <end position="129"/>
    </location>
</feature>
<keyword evidence="3" id="KW-0328">Glycosyltransferase</keyword>
<dbReference type="InterPro" id="IPR000175">
    <property type="entry name" value="Na/ntran_symport"/>
</dbReference>
<dbReference type="InterPro" id="IPR050297">
    <property type="entry name" value="LipidA_mod_glycosyltrf_83"/>
</dbReference>
<dbReference type="EMBL" id="UINC01153059">
    <property type="protein sequence ID" value="SVD47560.1"/>
    <property type="molecule type" value="Genomic_DNA"/>
</dbReference>
<protein>
    <recommendedName>
        <fullName evidence="9">Glycosyltransferase RgtA/B/C/D-like domain-containing protein</fullName>
    </recommendedName>
</protein>
<feature type="transmembrane region" description="Helical" evidence="8">
    <location>
        <begin position="9"/>
        <end position="30"/>
    </location>
</feature>
<dbReference type="GO" id="GO:0005886">
    <property type="term" value="C:plasma membrane"/>
    <property type="evidence" value="ECO:0007669"/>
    <property type="project" value="UniProtKB-SubCell"/>
</dbReference>
<feature type="transmembrane region" description="Helical" evidence="8">
    <location>
        <begin position="161"/>
        <end position="194"/>
    </location>
</feature>
<evidence type="ECO:0000256" key="3">
    <source>
        <dbReference type="ARBA" id="ARBA00022676"/>
    </source>
</evidence>
<keyword evidence="4" id="KW-0808">Transferase</keyword>
<keyword evidence="2" id="KW-1003">Cell membrane</keyword>
<dbReference type="Pfam" id="PF13231">
    <property type="entry name" value="PMT_2"/>
    <property type="match status" value="1"/>
</dbReference>
<feature type="non-terminal residue" evidence="10">
    <location>
        <position position="238"/>
    </location>
</feature>
<feature type="transmembrane region" description="Helical" evidence="8">
    <location>
        <begin position="135"/>
        <end position="154"/>
    </location>
</feature>
<accession>A0A382VMG6</accession>
<evidence type="ECO:0000256" key="2">
    <source>
        <dbReference type="ARBA" id="ARBA00022475"/>
    </source>
</evidence>
<evidence type="ECO:0000256" key="6">
    <source>
        <dbReference type="ARBA" id="ARBA00022989"/>
    </source>
</evidence>
<evidence type="ECO:0000256" key="1">
    <source>
        <dbReference type="ARBA" id="ARBA00004651"/>
    </source>
</evidence>
<evidence type="ECO:0000256" key="8">
    <source>
        <dbReference type="SAM" id="Phobius"/>
    </source>
</evidence>
<sequence length="238" mass="27673">MNNNSSTSILYGASVFIILGTLVSLFYFSFLMPLHVDEGSFWFHFTNKTWHHRLNPILNMPHHTLTIYMAKWSLPVFGYNGIGLRFPVIFFGILSLWLIHSFVKKTLRSNSIAVISAIFLAISPVFVHYSQELRGYPSLVFFTICSYYCLFKLLQPNGKALYWWLLFLSFIGCYLANFAALMFFGTLLSTVWFLRILSNFYPNLESLRLFKNISLVPLFSYSFFSALFFIWVVLDLDS</sequence>